<organism evidence="2 3">
    <name type="scientific">Campylobacter majalis</name>
    <dbReference type="NCBI Taxonomy" id="2790656"/>
    <lineage>
        <taxon>Bacteria</taxon>
        <taxon>Pseudomonadati</taxon>
        <taxon>Campylobacterota</taxon>
        <taxon>Epsilonproteobacteria</taxon>
        <taxon>Campylobacterales</taxon>
        <taxon>Campylobacteraceae</taxon>
        <taxon>Campylobacter</taxon>
    </lineage>
</organism>
<dbReference type="RefSeq" id="WP_229933073.1">
    <property type="nucleotide sequence ID" value="NZ_CAJHOF010000011.1"/>
</dbReference>
<protein>
    <submittedName>
        <fullName evidence="2">Rqc2 RqcH</fullName>
    </submittedName>
</protein>
<keyword evidence="3" id="KW-1185">Reference proteome</keyword>
<evidence type="ECO:0000313" key="3">
    <source>
        <dbReference type="Proteomes" id="UP000789803"/>
    </source>
</evidence>
<name>A0ABN7K962_9BACT</name>
<evidence type="ECO:0000313" key="2">
    <source>
        <dbReference type="EMBL" id="CAD7288980.1"/>
    </source>
</evidence>
<dbReference type="Gene3D" id="2.30.310.10">
    <property type="entry name" value="ibrinogen binding protein from staphylococcus aureus domain"/>
    <property type="match status" value="1"/>
</dbReference>
<dbReference type="EMBL" id="CAJHOF010000011">
    <property type="protein sequence ID" value="CAD7288980.1"/>
    <property type="molecule type" value="Genomic_DNA"/>
</dbReference>
<gene>
    <name evidence="2" type="primary">rqcH</name>
    <name evidence="2" type="ORF">LMG7974_01280</name>
</gene>
<dbReference type="Proteomes" id="UP000789803">
    <property type="component" value="Unassembled WGS sequence"/>
</dbReference>
<reference evidence="2 3" key="1">
    <citation type="submission" date="2020-11" db="EMBL/GenBank/DDBJ databases">
        <authorList>
            <person name="Peeters C."/>
        </authorList>
    </citation>
    <scope>NUCLEOTIDE SEQUENCE [LARGE SCALE GENOMIC DNA]</scope>
    <source>
        <strain evidence="2 3">LMG 7974</strain>
    </source>
</reference>
<proteinExistence type="predicted"/>
<feature type="coiled-coil region" evidence="1">
    <location>
        <begin position="191"/>
        <end position="221"/>
    </location>
</feature>
<dbReference type="InterPro" id="IPR051608">
    <property type="entry name" value="RQC_Subunit_NEMF"/>
</dbReference>
<accession>A0ABN7K962</accession>
<dbReference type="PANTHER" id="PTHR15239">
    <property type="entry name" value="NUCLEAR EXPORT MEDIATOR FACTOR NEMF"/>
    <property type="match status" value="1"/>
</dbReference>
<dbReference type="Pfam" id="PF05833">
    <property type="entry name" value="NFACT_N"/>
    <property type="match status" value="1"/>
</dbReference>
<dbReference type="PANTHER" id="PTHR15239:SF6">
    <property type="entry name" value="RIBOSOME QUALITY CONTROL COMPLEX SUBUNIT NEMF"/>
    <property type="match status" value="1"/>
</dbReference>
<keyword evidence="1" id="KW-0175">Coiled coil</keyword>
<sequence>MKYAHLRQIANYLNSYKKVTSIKRVADMIILIYFDKQEYFFDLSKSDSSIYTNDDFKAAKEYNAPFDIAIKKRLNNAKILNITCLENNRILLLELIQSGSYKSVKSKLYLEFTGRFTNAVLTDENDIIVDALRHTQNDHRSIKPGKELKHLPPIQIKEKSVQIILDFKEYFKDEFQRINNKNLNEIKSIKVSQINKKIENLNANLNNLENENDLLKEAEILRSSATLLLANLAKLNDYDRNFELLGFDGKIIKYNLIQSPKEATNEYFTKAKRLIQKANGLNLERNNLEEKLKFYHSMKSLLQDAKTINELQIIYPKRKNQSKNQKNESENTQSFYIGECKISVGKNQKGNAELLKNAKKDDIWMHVKDIPSAHVIIKTNKAKPSDEILEFGAKICLNMSISSAGRYEIDYTRRQNVKILNGSNVNYIHYSTIIVFKE</sequence>
<evidence type="ECO:0000256" key="1">
    <source>
        <dbReference type="SAM" id="Coils"/>
    </source>
</evidence>
<comment type="caution">
    <text evidence="2">The sequence shown here is derived from an EMBL/GenBank/DDBJ whole genome shotgun (WGS) entry which is preliminary data.</text>
</comment>